<dbReference type="RefSeq" id="XP_033665503.1">
    <property type="nucleotide sequence ID" value="XM_033813298.1"/>
</dbReference>
<evidence type="ECO:0000256" key="1">
    <source>
        <dbReference type="SAM" id="MobiDB-lite"/>
    </source>
</evidence>
<dbReference type="EMBL" id="ML993603">
    <property type="protein sequence ID" value="KAF2164614.1"/>
    <property type="molecule type" value="Genomic_DNA"/>
</dbReference>
<evidence type="ECO:0000313" key="2">
    <source>
        <dbReference type="EMBL" id="KAF2164614.1"/>
    </source>
</evidence>
<name>A0A6A6CBS0_ZASCE</name>
<organism evidence="2 3">
    <name type="scientific">Zasmidium cellare ATCC 36951</name>
    <dbReference type="NCBI Taxonomy" id="1080233"/>
    <lineage>
        <taxon>Eukaryota</taxon>
        <taxon>Fungi</taxon>
        <taxon>Dikarya</taxon>
        <taxon>Ascomycota</taxon>
        <taxon>Pezizomycotina</taxon>
        <taxon>Dothideomycetes</taxon>
        <taxon>Dothideomycetidae</taxon>
        <taxon>Mycosphaerellales</taxon>
        <taxon>Mycosphaerellaceae</taxon>
        <taxon>Zasmidium</taxon>
    </lineage>
</organism>
<feature type="compositionally biased region" description="Basic and acidic residues" evidence="1">
    <location>
        <begin position="67"/>
        <end position="90"/>
    </location>
</feature>
<feature type="compositionally biased region" description="Basic and acidic residues" evidence="1">
    <location>
        <begin position="28"/>
        <end position="42"/>
    </location>
</feature>
<gene>
    <name evidence="2" type="ORF">M409DRAFT_56442</name>
</gene>
<protein>
    <submittedName>
        <fullName evidence="2">Uncharacterized protein</fullName>
    </submittedName>
</protein>
<dbReference type="AlphaFoldDB" id="A0A6A6CBS0"/>
<accession>A0A6A6CBS0</accession>
<evidence type="ECO:0000313" key="3">
    <source>
        <dbReference type="Proteomes" id="UP000799537"/>
    </source>
</evidence>
<feature type="region of interest" description="Disordered" evidence="1">
    <location>
        <begin position="28"/>
        <end position="94"/>
    </location>
</feature>
<reference evidence="2" key="1">
    <citation type="journal article" date="2020" name="Stud. Mycol.">
        <title>101 Dothideomycetes genomes: a test case for predicting lifestyles and emergence of pathogens.</title>
        <authorList>
            <person name="Haridas S."/>
            <person name="Albert R."/>
            <person name="Binder M."/>
            <person name="Bloem J."/>
            <person name="Labutti K."/>
            <person name="Salamov A."/>
            <person name="Andreopoulos B."/>
            <person name="Baker S."/>
            <person name="Barry K."/>
            <person name="Bills G."/>
            <person name="Bluhm B."/>
            <person name="Cannon C."/>
            <person name="Castanera R."/>
            <person name="Culley D."/>
            <person name="Daum C."/>
            <person name="Ezra D."/>
            <person name="Gonzalez J."/>
            <person name="Henrissat B."/>
            <person name="Kuo A."/>
            <person name="Liang C."/>
            <person name="Lipzen A."/>
            <person name="Lutzoni F."/>
            <person name="Magnuson J."/>
            <person name="Mondo S."/>
            <person name="Nolan M."/>
            <person name="Ohm R."/>
            <person name="Pangilinan J."/>
            <person name="Park H.-J."/>
            <person name="Ramirez L."/>
            <person name="Alfaro M."/>
            <person name="Sun H."/>
            <person name="Tritt A."/>
            <person name="Yoshinaga Y."/>
            <person name="Zwiers L.-H."/>
            <person name="Turgeon B."/>
            <person name="Goodwin S."/>
            <person name="Spatafora J."/>
            <person name="Crous P."/>
            <person name="Grigoriev I."/>
        </authorList>
    </citation>
    <scope>NUCLEOTIDE SEQUENCE</scope>
    <source>
        <strain evidence="2">ATCC 36951</strain>
    </source>
</reference>
<feature type="compositionally biased region" description="Basic and acidic residues" evidence="1">
    <location>
        <begin position="49"/>
        <end position="58"/>
    </location>
</feature>
<dbReference type="GeneID" id="54566570"/>
<dbReference type="Proteomes" id="UP000799537">
    <property type="component" value="Unassembled WGS sequence"/>
</dbReference>
<proteinExistence type="predicted"/>
<sequence>MEIDGDAGHALRGSRGFKHVRVKFRVLTHAEKKEGENERREEEDYQQETAKHAEENSHEPGLPIHTTQREEKLHKKSSETKNNQDGKQSGDEDLETGCSRFQVRDAQGGNDAHHIIEIGFSWSNDSTHEGRGVVDFIKGAQDQKTKLTRYTFTSSYANAKPMKARLAKHGAKVIKVLKQLIEPTDGNNSIVLDVCPFDRGVAKAPKKKDSKQEETAAVHFDPDPNFLAMEVLPPGGSGYLLETMFNLQYNFFRHKHGEMEIIAGNMPPTSVMMAQQPPRPMTSMLLPHTYTFTNFEEAATQLAWHAEQFQKQAIALKLFNSVRHSCCSKLGKSWWSLYSLASSHPPRRPGQ</sequence>
<keyword evidence="3" id="KW-1185">Reference proteome</keyword>